<dbReference type="PROSITE" id="PS01155">
    <property type="entry name" value="ENDONUCLEASE_III_2"/>
    <property type="match status" value="1"/>
</dbReference>
<keyword evidence="7" id="KW-0479">Metal-binding</keyword>
<dbReference type="SUPFAM" id="SSF55811">
    <property type="entry name" value="Nudix"/>
    <property type="match status" value="1"/>
</dbReference>
<evidence type="ECO:0000256" key="12">
    <source>
        <dbReference type="ARBA" id="ARBA00023204"/>
    </source>
</evidence>
<dbReference type="Gene3D" id="3.90.79.10">
    <property type="entry name" value="Nucleoside Triphosphate Pyrophosphohydrolase"/>
    <property type="match status" value="1"/>
</dbReference>
<dbReference type="EC" id="3.2.2.31" evidence="4 14"/>
<dbReference type="InterPro" id="IPR044298">
    <property type="entry name" value="MIG/MutY"/>
</dbReference>
<dbReference type="InterPro" id="IPR011257">
    <property type="entry name" value="DNA_glycosylase"/>
</dbReference>
<dbReference type="PANTHER" id="PTHR42944:SF1">
    <property type="entry name" value="ADENINE DNA GLYCOSYLASE"/>
    <property type="match status" value="1"/>
</dbReference>
<dbReference type="PROSITE" id="PS00764">
    <property type="entry name" value="ENDONUCLEASE_III_1"/>
    <property type="match status" value="1"/>
</dbReference>
<evidence type="ECO:0000256" key="3">
    <source>
        <dbReference type="ARBA" id="ARBA00008343"/>
    </source>
</evidence>
<evidence type="ECO:0000259" key="15">
    <source>
        <dbReference type="SMART" id="SM00478"/>
    </source>
</evidence>
<dbReference type="InterPro" id="IPR005760">
    <property type="entry name" value="A/G_AdeGlyc_MutY"/>
</dbReference>
<organism evidence="16 17">
    <name type="scientific">Persicobacter psychrovividus</name>
    <dbReference type="NCBI Taxonomy" id="387638"/>
    <lineage>
        <taxon>Bacteria</taxon>
        <taxon>Pseudomonadati</taxon>
        <taxon>Bacteroidota</taxon>
        <taxon>Cytophagia</taxon>
        <taxon>Cytophagales</taxon>
        <taxon>Persicobacteraceae</taxon>
        <taxon>Persicobacter</taxon>
    </lineage>
</organism>
<keyword evidence="8 14" id="KW-0227">DNA damage</keyword>
<keyword evidence="11" id="KW-0411">Iron-sulfur</keyword>
<dbReference type="Pfam" id="PF00633">
    <property type="entry name" value="HHH"/>
    <property type="match status" value="1"/>
</dbReference>
<evidence type="ECO:0000256" key="6">
    <source>
        <dbReference type="ARBA" id="ARBA00022485"/>
    </source>
</evidence>
<evidence type="ECO:0000256" key="7">
    <source>
        <dbReference type="ARBA" id="ARBA00022723"/>
    </source>
</evidence>
<dbReference type="InterPro" id="IPR029119">
    <property type="entry name" value="MutY_C"/>
</dbReference>
<evidence type="ECO:0000256" key="10">
    <source>
        <dbReference type="ARBA" id="ARBA00023004"/>
    </source>
</evidence>
<dbReference type="PANTHER" id="PTHR42944">
    <property type="entry name" value="ADENINE DNA GLYCOSYLASE"/>
    <property type="match status" value="1"/>
</dbReference>
<evidence type="ECO:0000313" key="16">
    <source>
        <dbReference type="EMBL" id="BDC97892.1"/>
    </source>
</evidence>
<dbReference type="InterPro" id="IPR004036">
    <property type="entry name" value="Endonuclease-III-like_CS2"/>
</dbReference>
<keyword evidence="10 14" id="KW-0408">Iron</keyword>
<evidence type="ECO:0000256" key="14">
    <source>
        <dbReference type="RuleBase" id="RU365096"/>
    </source>
</evidence>
<dbReference type="NCBIfam" id="TIGR01084">
    <property type="entry name" value="mutY"/>
    <property type="match status" value="1"/>
</dbReference>
<dbReference type="Gene3D" id="1.10.1670.10">
    <property type="entry name" value="Helix-hairpin-Helix base-excision DNA repair enzymes (C-terminal)"/>
    <property type="match status" value="1"/>
</dbReference>
<dbReference type="Pfam" id="PF10576">
    <property type="entry name" value="EndIII_4Fe-2S"/>
    <property type="match status" value="1"/>
</dbReference>
<accession>A0ABN6L4A6</accession>
<evidence type="ECO:0000256" key="13">
    <source>
        <dbReference type="ARBA" id="ARBA00023295"/>
    </source>
</evidence>
<comment type="catalytic activity">
    <reaction evidence="1 14">
        <text>Hydrolyzes free adenine bases from 7,8-dihydro-8-oxoguanine:adenine mismatched double-stranded DNA, leaving an apurinic site.</text>
        <dbReference type="EC" id="3.2.2.31"/>
    </reaction>
</comment>
<evidence type="ECO:0000313" key="17">
    <source>
        <dbReference type="Proteomes" id="UP001354989"/>
    </source>
</evidence>
<comment type="similarity">
    <text evidence="3 14">Belongs to the Nth/MutY family.</text>
</comment>
<dbReference type="InterPro" id="IPR003651">
    <property type="entry name" value="Endonuclease3_FeS-loop_motif"/>
</dbReference>
<dbReference type="SUPFAM" id="SSF48150">
    <property type="entry name" value="DNA-glycosylase"/>
    <property type="match status" value="1"/>
</dbReference>
<proteinExistence type="inferred from homology"/>
<reference evidence="16 17" key="1">
    <citation type="submission" date="2021-12" db="EMBL/GenBank/DDBJ databases">
        <title>Genome sequencing of bacteria with rrn-lacking chromosome and rrn-plasmid.</title>
        <authorList>
            <person name="Anda M."/>
            <person name="Iwasaki W."/>
        </authorList>
    </citation>
    <scope>NUCLEOTIDE SEQUENCE [LARGE SCALE GENOMIC DNA]</scope>
    <source>
        <strain evidence="16 17">NBRC 101262</strain>
    </source>
</reference>
<dbReference type="Gene3D" id="1.10.340.30">
    <property type="entry name" value="Hypothetical protein, domain 2"/>
    <property type="match status" value="1"/>
</dbReference>
<evidence type="ECO:0000256" key="5">
    <source>
        <dbReference type="ARBA" id="ARBA00022023"/>
    </source>
</evidence>
<evidence type="ECO:0000256" key="1">
    <source>
        <dbReference type="ARBA" id="ARBA00000843"/>
    </source>
</evidence>
<keyword evidence="9" id="KW-0378">Hydrolase</keyword>
<dbReference type="CDD" id="cd00056">
    <property type="entry name" value="ENDO3c"/>
    <property type="match status" value="1"/>
</dbReference>
<dbReference type="InterPro" id="IPR003265">
    <property type="entry name" value="HhH-GPD_domain"/>
</dbReference>
<dbReference type="EMBL" id="AP025292">
    <property type="protein sequence ID" value="BDC97892.1"/>
    <property type="molecule type" value="Genomic_DNA"/>
</dbReference>
<dbReference type="Pfam" id="PF14815">
    <property type="entry name" value="NUDIX_4"/>
    <property type="match status" value="1"/>
</dbReference>
<sequence>MQDFVNKIVRWYKKNLRPLPWRATNDPYRIWLSEVILQQTRVEQGQPYYEQFTTEHPNIQSLAEESEEKVLRLWQGLGYYSRARNLHKCAKAVVNLHAGHFPNNYKELIKLPGIGPYTAAAIASFAFNEQIACVDGNVYRLLSRYFGIEDDIASGKGQKVFFEKAQSLIPADQPADFNQATMEMGAMICTPKKPRCEQCPVQQGCYAFEHQAQGRLPVKIKKLKIKNRYLNYSVFQFEQRIIMNRRPEKGIWAGLYDFPLHESKLSLDSFEPLLEAYPALNPNDWLLGNISSEYKHILTHQKLFVTFFSFNCKNKAAYEALKQALKAEEYNLEEIEELPKPKIIDQFLSDTFLQPER</sequence>
<dbReference type="SMART" id="SM00478">
    <property type="entry name" value="ENDO3c"/>
    <property type="match status" value="1"/>
</dbReference>
<keyword evidence="17" id="KW-1185">Reference proteome</keyword>
<evidence type="ECO:0000256" key="8">
    <source>
        <dbReference type="ARBA" id="ARBA00022763"/>
    </source>
</evidence>
<evidence type="ECO:0000256" key="11">
    <source>
        <dbReference type="ARBA" id="ARBA00023014"/>
    </source>
</evidence>
<dbReference type="InterPro" id="IPR023170">
    <property type="entry name" value="HhH_base_excis_C"/>
</dbReference>
<dbReference type="Pfam" id="PF00730">
    <property type="entry name" value="HhH-GPD"/>
    <property type="match status" value="1"/>
</dbReference>
<name>A0ABN6L4A6_9BACT</name>
<evidence type="ECO:0000256" key="9">
    <source>
        <dbReference type="ARBA" id="ARBA00022801"/>
    </source>
</evidence>
<keyword evidence="6" id="KW-0004">4Fe-4S</keyword>
<keyword evidence="13 14" id="KW-0326">Glycosidase</keyword>
<evidence type="ECO:0000256" key="4">
    <source>
        <dbReference type="ARBA" id="ARBA00012045"/>
    </source>
</evidence>
<dbReference type="InterPro" id="IPR015797">
    <property type="entry name" value="NUDIX_hydrolase-like_dom_sf"/>
</dbReference>
<comment type="cofactor">
    <cofactor evidence="14">
        <name>[4Fe-4S] cluster</name>
        <dbReference type="ChEBI" id="CHEBI:49883"/>
    </cofactor>
    <text evidence="14">Binds 1 [4Fe-4S] cluster.</text>
</comment>
<dbReference type="Proteomes" id="UP001354989">
    <property type="component" value="Chromosome"/>
</dbReference>
<keyword evidence="12" id="KW-0234">DNA repair</keyword>
<dbReference type="InterPro" id="IPR004035">
    <property type="entry name" value="Endouclease-III_FeS-bd_BS"/>
</dbReference>
<gene>
    <name evidence="16" type="primary">mutY</name>
    <name evidence="16" type="ORF">PEPS_01730</name>
</gene>
<comment type="function">
    <text evidence="2">Adenine glycosylase active on G-A mispairs. MutY also corrects error-prone DNA synthesis past GO lesions which are due to the oxidatively damaged form of guanine: 7,8-dihydro-8-oxoguanine (8-oxo-dGTP).</text>
</comment>
<dbReference type="RefSeq" id="WP_338397403.1">
    <property type="nucleotide sequence ID" value="NZ_AP025292.1"/>
</dbReference>
<dbReference type="CDD" id="cd03431">
    <property type="entry name" value="NUDIX_DNA_Glycosylase_C-MutY"/>
    <property type="match status" value="1"/>
</dbReference>
<dbReference type="SMART" id="SM00525">
    <property type="entry name" value="FES"/>
    <property type="match status" value="1"/>
</dbReference>
<feature type="domain" description="HhH-GPD" evidence="15">
    <location>
        <begin position="36"/>
        <end position="187"/>
    </location>
</feature>
<dbReference type="InterPro" id="IPR000445">
    <property type="entry name" value="HhH_motif"/>
</dbReference>
<evidence type="ECO:0000256" key="2">
    <source>
        <dbReference type="ARBA" id="ARBA00002933"/>
    </source>
</evidence>
<protein>
    <recommendedName>
        <fullName evidence="5 14">Adenine DNA glycosylase</fullName>
        <ecNumber evidence="4 14">3.2.2.31</ecNumber>
    </recommendedName>
</protein>